<proteinExistence type="predicted"/>
<protein>
    <recommendedName>
        <fullName evidence="10">Zinc finger protein 689</fullName>
    </recommendedName>
</protein>
<feature type="region of interest" description="Disordered" evidence="6">
    <location>
        <begin position="271"/>
        <end position="297"/>
    </location>
</feature>
<feature type="region of interest" description="Disordered" evidence="6">
    <location>
        <begin position="1"/>
        <end position="23"/>
    </location>
</feature>
<feature type="region of interest" description="Disordered" evidence="6">
    <location>
        <begin position="85"/>
        <end position="137"/>
    </location>
</feature>
<dbReference type="InterPro" id="IPR036051">
    <property type="entry name" value="KRAB_dom_sf"/>
</dbReference>
<dbReference type="PROSITE" id="PS00028">
    <property type="entry name" value="ZINC_FINGER_C2H2_1"/>
    <property type="match status" value="2"/>
</dbReference>
<dbReference type="FunFam" id="3.30.160.60:FF:000624">
    <property type="entry name" value="zinc finger protein 697"/>
    <property type="match status" value="1"/>
</dbReference>
<dbReference type="InterPro" id="IPR050169">
    <property type="entry name" value="Krueppel_C2H2_ZnF"/>
</dbReference>
<dbReference type="GO" id="GO:0008270">
    <property type="term" value="F:zinc ion binding"/>
    <property type="evidence" value="ECO:0007669"/>
    <property type="project" value="UniProtKB-KW"/>
</dbReference>
<dbReference type="SMART" id="SM00355">
    <property type="entry name" value="ZnF_C2H2"/>
    <property type="match status" value="2"/>
</dbReference>
<evidence type="ECO:0000259" key="7">
    <source>
        <dbReference type="PROSITE" id="PS50157"/>
    </source>
</evidence>
<evidence type="ECO:0000256" key="4">
    <source>
        <dbReference type="ARBA" id="ARBA00022833"/>
    </source>
</evidence>
<keyword evidence="3 5" id="KW-0863">Zinc-finger</keyword>
<dbReference type="SMART" id="SM00349">
    <property type="entry name" value="KRAB"/>
    <property type="match status" value="1"/>
</dbReference>
<evidence type="ECO:0000256" key="5">
    <source>
        <dbReference type="PROSITE-ProRule" id="PRU00042"/>
    </source>
</evidence>
<dbReference type="Pfam" id="PF01352">
    <property type="entry name" value="KRAB"/>
    <property type="match status" value="1"/>
</dbReference>
<dbReference type="CDD" id="cd07765">
    <property type="entry name" value="KRAB_A-box"/>
    <property type="match status" value="1"/>
</dbReference>
<dbReference type="PANTHER" id="PTHR23232">
    <property type="entry name" value="KRAB DOMAIN C2H2 ZINC FINGER"/>
    <property type="match status" value="1"/>
</dbReference>
<name>A0A8C0DNK9_BALMU</name>
<evidence type="ECO:0000256" key="2">
    <source>
        <dbReference type="ARBA" id="ARBA00022737"/>
    </source>
</evidence>
<dbReference type="GO" id="GO:0006355">
    <property type="term" value="P:regulation of DNA-templated transcription"/>
    <property type="evidence" value="ECO:0007669"/>
    <property type="project" value="InterPro"/>
</dbReference>
<dbReference type="PANTHER" id="PTHR23232:SF147">
    <property type="entry name" value="ZINC FINGER PROTEIN 747"/>
    <property type="match status" value="1"/>
</dbReference>
<dbReference type="InterPro" id="IPR013087">
    <property type="entry name" value="Znf_C2H2_type"/>
</dbReference>
<dbReference type="SUPFAM" id="SSF109640">
    <property type="entry name" value="KRAB domain (Kruppel-associated box)"/>
    <property type="match status" value="1"/>
</dbReference>
<dbReference type="FunFam" id="3.30.160.60:FF:000180">
    <property type="entry name" value="Zinc finger protein 689"/>
    <property type="match status" value="1"/>
</dbReference>
<reference evidence="9" key="1">
    <citation type="submission" date="2023-09" db="UniProtKB">
        <authorList>
            <consortium name="Ensembl"/>
        </authorList>
    </citation>
    <scope>IDENTIFICATION</scope>
</reference>
<accession>A0A8C0DNK9</accession>
<feature type="domain" description="C2H2-type" evidence="7">
    <location>
        <begin position="168"/>
        <end position="195"/>
    </location>
</feature>
<evidence type="ECO:0000256" key="1">
    <source>
        <dbReference type="ARBA" id="ARBA00022723"/>
    </source>
</evidence>
<dbReference type="GeneTree" id="ENSGT00940000164477"/>
<feature type="domain" description="KRAB" evidence="8">
    <location>
        <begin position="26"/>
        <end position="97"/>
    </location>
</feature>
<evidence type="ECO:0008006" key="10">
    <source>
        <dbReference type="Google" id="ProtNLM"/>
    </source>
</evidence>
<feature type="compositionally biased region" description="Basic and acidic residues" evidence="6">
    <location>
        <begin position="105"/>
        <end position="129"/>
    </location>
</feature>
<organism evidence="9">
    <name type="scientific">Balaenoptera musculus</name>
    <name type="common">Blue whale</name>
    <dbReference type="NCBI Taxonomy" id="9771"/>
    <lineage>
        <taxon>Eukaryota</taxon>
        <taxon>Metazoa</taxon>
        <taxon>Chordata</taxon>
        <taxon>Craniata</taxon>
        <taxon>Vertebrata</taxon>
        <taxon>Euteleostomi</taxon>
        <taxon>Mammalia</taxon>
        <taxon>Eutheria</taxon>
        <taxon>Laurasiatheria</taxon>
        <taxon>Artiodactyla</taxon>
        <taxon>Whippomorpha</taxon>
        <taxon>Cetacea</taxon>
        <taxon>Mysticeti</taxon>
        <taxon>Balaenopteridae</taxon>
        <taxon>Balaenoptera</taxon>
    </lineage>
</organism>
<feature type="compositionally biased region" description="Basic and acidic residues" evidence="6">
    <location>
        <begin position="85"/>
        <end position="97"/>
    </location>
</feature>
<dbReference type="PROSITE" id="PS50157">
    <property type="entry name" value="ZINC_FINGER_C2H2_2"/>
    <property type="match status" value="2"/>
</dbReference>
<dbReference type="PROSITE" id="PS50805">
    <property type="entry name" value="KRAB"/>
    <property type="match status" value="1"/>
</dbReference>
<keyword evidence="2" id="KW-0677">Repeat</keyword>
<evidence type="ECO:0000256" key="3">
    <source>
        <dbReference type="ARBA" id="ARBA00022771"/>
    </source>
</evidence>
<keyword evidence="1" id="KW-0479">Metal-binding</keyword>
<dbReference type="Gene3D" id="3.30.160.60">
    <property type="entry name" value="Classic Zinc Finger"/>
    <property type="match status" value="2"/>
</dbReference>
<dbReference type="Pfam" id="PF00096">
    <property type="entry name" value="zf-C2H2"/>
    <property type="match status" value="2"/>
</dbReference>
<dbReference type="Ensembl" id="ENSBMST00010026097.1">
    <property type="protein sequence ID" value="ENSBMSP00010023689.1"/>
    <property type="gene ID" value="ENSBMSG00010017191.1"/>
</dbReference>
<feature type="domain" description="C2H2-type" evidence="7">
    <location>
        <begin position="196"/>
        <end position="223"/>
    </location>
</feature>
<dbReference type="InterPro" id="IPR036236">
    <property type="entry name" value="Znf_C2H2_sf"/>
</dbReference>
<evidence type="ECO:0000313" key="9">
    <source>
        <dbReference type="Ensembl" id="ENSBMSP00010023689.1"/>
    </source>
</evidence>
<dbReference type="InterPro" id="IPR001909">
    <property type="entry name" value="KRAB"/>
</dbReference>
<evidence type="ECO:0000256" key="6">
    <source>
        <dbReference type="SAM" id="MobiDB-lite"/>
    </source>
</evidence>
<evidence type="ECO:0000259" key="8">
    <source>
        <dbReference type="PROSITE" id="PS50805"/>
    </source>
</evidence>
<feature type="compositionally biased region" description="Basic and acidic residues" evidence="6">
    <location>
        <begin position="271"/>
        <end position="282"/>
    </location>
</feature>
<dbReference type="AlphaFoldDB" id="A0A8C0DNK9"/>
<dbReference type="SUPFAM" id="SSF57667">
    <property type="entry name" value="beta-beta-alpha zinc fingers"/>
    <property type="match status" value="1"/>
</dbReference>
<sequence>TAPPPDPLLAGGQGEARPGRGRPGAVSFADVAVYFFPEEWGCLRPAQRALYRDVMRETYGHLGALDFAGPKPVLISWMEGRKEAWSSEAKGPEEGPRRPGSGIGEENRAELEKNEWSNKTGSRELEDAPVRNGPPTKARLAFKDCGHSLLQVPTDTGHRCTQTPKRPYPCLECSRSFSYPSLLASHQQVHSGEQPFLCPQCGKTFRRKSALKAHQWIHCTGRTSRRGDRPLSQPPAQTSVHECHCLPVKQCGDNVLRFSLIKYWEGGVERARDKRGEREKGNQSKRRRWGLSHIWSL</sequence>
<keyword evidence="4" id="KW-0862">Zinc</keyword>
<dbReference type="Gene3D" id="6.10.140.140">
    <property type="match status" value="1"/>
</dbReference>